<evidence type="ECO:0008006" key="7">
    <source>
        <dbReference type="Google" id="ProtNLM"/>
    </source>
</evidence>
<feature type="transmembrane region" description="Helical" evidence="2">
    <location>
        <begin position="165"/>
        <end position="188"/>
    </location>
</feature>
<keyword evidence="2" id="KW-0472">Membrane</keyword>
<dbReference type="NCBIfam" id="TIGR00254">
    <property type="entry name" value="GGDEF"/>
    <property type="match status" value="1"/>
</dbReference>
<feature type="coiled-coil region" evidence="1">
    <location>
        <begin position="236"/>
        <end position="291"/>
    </location>
</feature>
<dbReference type="CDD" id="cd01949">
    <property type="entry name" value="GGDEF"/>
    <property type="match status" value="1"/>
</dbReference>
<reference evidence="5" key="1">
    <citation type="submission" date="2022-04" db="EMBL/GenBank/DDBJ databases">
        <title>Whole genome sequence of Sphaerotilus sp. FB-5.</title>
        <authorList>
            <person name="Takeda M."/>
            <person name="Narihara S."/>
            <person name="Akimoto M."/>
            <person name="Akimoto R."/>
            <person name="Nishiyashiki S."/>
            <person name="Murakami T."/>
        </authorList>
    </citation>
    <scope>NUCLEOTIDE SEQUENCE</scope>
    <source>
        <strain evidence="5">FB-5</strain>
    </source>
</reference>
<keyword evidence="2" id="KW-1133">Transmembrane helix</keyword>
<dbReference type="PANTHER" id="PTHR46663">
    <property type="entry name" value="DIGUANYLATE CYCLASE DGCT-RELATED"/>
    <property type="match status" value="1"/>
</dbReference>
<dbReference type="InterPro" id="IPR052163">
    <property type="entry name" value="DGC-Regulatory_Protein"/>
</dbReference>
<protein>
    <recommendedName>
        <fullName evidence="7">Diguanylate cyclase (GGDEF) domain-containing protein</fullName>
    </recommendedName>
</protein>
<name>A0ABM7YT83_9BURK</name>
<proteinExistence type="predicted"/>
<evidence type="ECO:0000256" key="1">
    <source>
        <dbReference type="SAM" id="Coils"/>
    </source>
</evidence>
<feature type="domain" description="GGDEF" evidence="4">
    <location>
        <begin position="319"/>
        <end position="452"/>
    </location>
</feature>
<keyword evidence="2" id="KW-0812">Transmembrane</keyword>
<dbReference type="SUPFAM" id="SSF55073">
    <property type="entry name" value="Nucleotide cyclase"/>
    <property type="match status" value="1"/>
</dbReference>
<dbReference type="PROSITE" id="PS50887">
    <property type="entry name" value="GGDEF"/>
    <property type="match status" value="1"/>
</dbReference>
<dbReference type="EMBL" id="AP025730">
    <property type="protein sequence ID" value="BDI07854.1"/>
    <property type="molecule type" value="Genomic_DNA"/>
</dbReference>
<dbReference type="PANTHER" id="PTHR46663:SF2">
    <property type="entry name" value="GGDEF DOMAIN-CONTAINING PROTEIN"/>
    <property type="match status" value="1"/>
</dbReference>
<evidence type="ECO:0000256" key="2">
    <source>
        <dbReference type="SAM" id="Phobius"/>
    </source>
</evidence>
<gene>
    <name evidence="5" type="ORF">CATMQ487_48240</name>
</gene>
<dbReference type="Proteomes" id="UP001057498">
    <property type="component" value="Chromosome"/>
</dbReference>
<dbReference type="PROSITE" id="PS50885">
    <property type="entry name" value="HAMP"/>
    <property type="match status" value="1"/>
</dbReference>
<keyword evidence="6" id="KW-1185">Reference proteome</keyword>
<dbReference type="Pfam" id="PF00990">
    <property type="entry name" value="GGDEF"/>
    <property type="match status" value="1"/>
</dbReference>
<sequence length="481" mass="52389">MAISLPLRINLISLVFASVVATVLTGLGGVFLHHQQMENAANRAYFAAEELAARAQRLLALEMRVEDFLNFEQQCAAVIQNNELLHEAALLDARGQLRYRSTPGPMATPLPTDLVETAHRSALAHGQASGEYVVLPILRGKDTLTAYAVVAIDTAAVLRSTLQRVAWLVLSAIALFALAVVLQQYIFWRAIGRPLGTLVQTADEIQPDHLSEFPVLPEQQDADDIGRLYGAFSRLMQRLMEARRQLLAHNEALEATVRERTVQLTEANEELARDIRRREQLEEELRRLASTDALTGLANRAFVMSYLSKRIDHVRRYRSSLGVMLFDFDGFKAINDTHGHAAGDQALKVMAHRLQSTCRQSDLVARLGGDEFLIVFEGFEDPAGVVTLGERVIHLFDEPIDWNGVPLHLGVSIGAALFPAHGADRDTLLAQADLAMYDIKQHGGGFAMAQAPAGTVANGTGGTNGATGITAQAAPAEAVSP</sequence>
<evidence type="ECO:0000259" key="3">
    <source>
        <dbReference type="PROSITE" id="PS50885"/>
    </source>
</evidence>
<dbReference type="InterPro" id="IPR003660">
    <property type="entry name" value="HAMP_dom"/>
</dbReference>
<dbReference type="InterPro" id="IPR043128">
    <property type="entry name" value="Rev_trsase/Diguanyl_cyclase"/>
</dbReference>
<evidence type="ECO:0000259" key="4">
    <source>
        <dbReference type="PROSITE" id="PS50887"/>
    </source>
</evidence>
<organism evidence="5 6">
    <name type="scientific">Sphaerotilus microaerophilus</name>
    <dbReference type="NCBI Taxonomy" id="2914710"/>
    <lineage>
        <taxon>Bacteria</taxon>
        <taxon>Pseudomonadati</taxon>
        <taxon>Pseudomonadota</taxon>
        <taxon>Betaproteobacteria</taxon>
        <taxon>Burkholderiales</taxon>
        <taxon>Sphaerotilaceae</taxon>
        <taxon>Sphaerotilus</taxon>
    </lineage>
</organism>
<dbReference type="Gene3D" id="3.30.70.270">
    <property type="match status" value="1"/>
</dbReference>
<feature type="domain" description="HAMP" evidence="3">
    <location>
        <begin position="189"/>
        <end position="244"/>
    </location>
</feature>
<dbReference type="RefSeq" id="WP_251971013.1">
    <property type="nucleotide sequence ID" value="NZ_AP025730.1"/>
</dbReference>
<evidence type="ECO:0000313" key="5">
    <source>
        <dbReference type="EMBL" id="BDI07854.1"/>
    </source>
</evidence>
<dbReference type="Gene3D" id="6.10.340.10">
    <property type="match status" value="1"/>
</dbReference>
<keyword evidence="1" id="KW-0175">Coiled coil</keyword>
<dbReference type="SMART" id="SM00267">
    <property type="entry name" value="GGDEF"/>
    <property type="match status" value="1"/>
</dbReference>
<accession>A0ABM7YT83</accession>
<dbReference type="SMART" id="SM00304">
    <property type="entry name" value="HAMP"/>
    <property type="match status" value="1"/>
</dbReference>
<dbReference type="InterPro" id="IPR000160">
    <property type="entry name" value="GGDEF_dom"/>
</dbReference>
<feature type="transmembrane region" description="Helical" evidence="2">
    <location>
        <begin position="12"/>
        <end position="33"/>
    </location>
</feature>
<evidence type="ECO:0000313" key="6">
    <source>
        <dbReference type="Proteomes" id="UP001057498"/>
    </source>
</evidence>
<dbReference type="InterPro" id="IPR029787">
    <property type="entry name" value="Nucleotide_cyclase"/>
</dbReference>